<protein>
    <submittedName>
        <fullName evidence="1">Uncharacterized protein</fullName>
    </submittedName>
</protein>
<proteinExistence type="predicted"/>
<dbReference type="Proteomes" id="UP000541558">
    <property type="component" value="Unassembled WGS sequence"/>
</dbReference>
<accession>A0A8H5CH89</accession>
<keyword evidence="2" id="KW-1185">Reference proteome</keyword>
<gene>
    <name evidence="1" type="ORF">D9611_002126</name>
</gene>
<evidence type="ECO:0000313" key="1">
    <source>
        <dbReference type="EMBL" id="KAF5341721.1"/>
    </source>
</evidence>
<dbReference type="AlphaFoldDB" id="A0A8H5CH89"/>
<evidence type="ECO:0000313" key="2">
    <source>
        <dbReference type="Proteomes" id="UP000541558"/>
    </source>
</evidence>
<name>A0A8H5CH89_9AGAR</name>
<organism evidence="1 2">
    <name type="scientific">Ephemerocybe angulata</name>
    <dbReference type="NCBI Taxonomy" id="980116"/>
    <lineage>
        <taxon>Eukaryota</taxon>
        <taxon>Fungi</taxon>
        <taxon>Dikarya</taxon>
        <taxon>Basidiomycota</taxon>
        <taxon>Agaricomycotina</taxon>
        <taxon>Agaricomycetes</taxon>
        <taxon>Agaricomycetidae</taxon>
        <taxon>Agaricales</taxon>
        <taxon>Agaricineae</taxon>
        <taxon>Psathyrellaceae</taxon>
        <taxon>Ephemerocybe</taxon>
    </lineage>
</organism>
<dbReference type="EMBL" id="JAACJK010000001">
    <property type="protein sequence ID" value="KAF5341721.1"/>
    <property type="molecule type" value="Genomic_DNA"/>
</dbReference>
<reference evidence="1 2" key="1">
    <citation type="journal article" date="2020" name="ISME J.">
        <title>Uncovering the hidden diversity of litter-decomposition mechanisms in mushroom-forming fungi.</title>
        <authorList>
            <person name="Floudas D."/>
            <person name="Bentzer J."/>
            <person name="Ahren D."/>
            <person name="Johansson T."/>
            <person name="Persson P."/>
            <person name="Tunlid A."/>
        </authorList>
    </citation>
    <scope>NUCLEOTIDE SEQUENCE [LARGE SCALE GENOMIC DNA]</scope>
    <source>
        <strain evidence="1 2">CBS 175.51</strain>
    </source>
</reference>
<comment type="caution">
    <text evidence="1">The sequence shown here is derived from an EMBL/GenBank/DDBJ whole genome shotgun (WGS) entry which is preliminary data.</text>
</comment>
<sequence length="75" mass="8034">MASPDLRLTALLHTLIQTHEYVHTRSPLAPVLEKTGVDAYDALSLLSITALLVTLFSFGGSGEAEVKGKRVEGRA</sequence>